<keyword evidence="5" id="KW-0106">Calcium</keyword>
<feature type="domain" description="C2" evidence="11">
    <location>
        <begin position="1853"/>
        <end position="1980"/>
    </location>
</feature>
<feature type="transmembrane region" description="Helical" evidence="10">
    <location>
        <begin position="1414"/>
        <end position="1437"/>
    </location>
</feature>
<dbReference type="InterPro" id="IPR047257">
    <property type="entry name" value="C2B_MCTP_PRT_plant"/>
</dbReference>
<evidence type="ECO:0000256" key="6">
    <source>
        <dbReference type="ARBA" id="ARBA00022989"/>
    </source>
</evidence>
<dbReference type="SUPFAM" id="SSF49562">
    <property type="entry name" value="C2 domain (Calcium/lipid-binding domain, CaLB)"/>
    <property type="match status" value="4"/>
</dbReference>
<dbReference type="InterPro" id="IPR047258">
    <property type="entry name" value="C2C_MCTP_PRT_plant"/>
</dbReference>
<dbReference type="InterPro" id="IPR035892">
    <property type="entry name" value="C2_domain_sf"/>
</dbReference>
<feature type="domain" description="C2" evidence="11">
    <location>
        <begin position="2099"/>
        <end position="2220"/>
    </location>
</feature>
<dbReference type="Proteomes" id="UP000824890">
    <property type="component" value="Unassembled WGS sequence"/>
</dbReference>
<keyword evidence="7 10" id="KW-0472">Membrane</keyword>
<comment type="subcellular location">
    <subcellularLocation>
        <location evidence="1">Membrane</location>
        <topology evidence="1">Multi-pass membrane protein</topology>
    </subcellularLocation>
</comment>
<evidence type="ECO:0000256" key="5">
    <source>
        <dbReference type="ARBA" id="ARBA00022837"/>
    </source>
</evidence>
<evidence type="ECO:0000259" key="11">
    <source>
        <dbReference type="PROSITE" id="PS50004"/>
    </source>
</evidence>
<evidence type="ECO:0000313" key="13">
    <source>
        <dbReference type="Proteomes" id="UP000824890"/>
    </source>
</evidence>
<dbReference type="EMBL" id="JAGKQM010000018">
    <property type="protein sequence ID" value="KAH0865480.1"/>
    <property type="molecule type" value="Genomic_DNA"/>
</dbReference>
<evidence type="ECO:0000256" key="9">
    <source>
        <dbReference type="SAM" id="MobiDB-lite"/>
    </source>
</evidence>
<dbReference type="PROSITE" id="PS50004">
    <property type="entry name" value="C2"/>
    <property type="match status" value="4"/>
</dbReference>
<dbReference type="InterPro" id="IPR051091">
    <property type="entry name" value="O-Glucosyltr/Glycosyltrsf_90"/>
</dbReference>
<dbReference type="InterPro" id="IPR013583">
    <property type="entry name" value="MCTP_C"/>
</dbReference>
<dbReference type="Pfam" id="PF00168">
    <property type="entry name" value="C2"/>
    <property type="match status" value="4"/>
</dbReference>
<gene>
    <name evidence="12" type="ORF">HID58_082691</name>
</gene>
<name>A0ABQ7YBB1_BRANA</name>
<feature type="transmembrane region" description="Helical" evidence="10">
    <location>
        <begin position="2781"/>
        <end position="2809"/>
    </location>
</feature>
<evidence type="ECO:0000256" key="7">
    <source>
        <dbReference type="ARBA" id="ARBA00023136"/>
    </source>
</evidence>
<dbReference type="InterPro" id="IPR047255">
    <property type="entry name" value="C2D_MCTP_PRT_plant"/>
</dbReference>
<evidence type="ECO:0000256" key="4">
    <source>
        <dbReference type="ARBA" id="ARBA00022737"/>
    </source>
</evidence>
<dbReference type="Gene3D" id="2.60.40.150">
    <property type="entry name" value="C2 domain"/>
    <property type="match status" value="4"/>
</dbReference>
<dbReference type="CDD" id="cd08378">
    <property type="entry name" value="C2B_MCTP_PRT_plant"/>
    <property type="match status" value="1"/>
</dbReference>
<organism evidence="12 13">
    <name type="scientific">Brassica napus</name>
    <name type="common">Rape</name>
    <dbReference type="NCBI Taxonomy" id="3708"/>
    <lineage>
        <taxon>Eukaryota</taxon>
        <taxon>Viridiplantae</taxon>
        <taxon>Streptophyta</taxon>
        <taxon>Embryophyta</taxon>
        <taxon>Tracheophyta</taxon>
        <taxon>Spermatophyta</taxon>
        <taxon>Magnoliopsida</taxon>
        <taxon>eudicotyledons</taxon>
        <taxon>Gunneridae</taxon>
        <taxon>Pentapetalae</taxon>
        <taxon>rosids</taxon>
        <taxon>malvids</taxon>
        <taxon>Brassicales</taxon>
        <taxon>Brassicaceae</taxon>
        <taxon>Brassiceae</taxon>
        <taxon>Brassica</taxon>
    </lineage>
</organism>
<sequence length="2838" mass="330151">MHSLENRAAYRFMHQRGKRSMKLNNNDEQHKVVSLLGKNVVKATVFIVNDSADFKLITKISVPKFPNQCCAVQNQSNQVHASSQNLASRLNLNRSKQTTCPSYFRWIHEDLRPWKETGITRDMVEKAGRTAHFRLVIHSGKAYVKRYKKSIQTRADFNLWGILQLLRWYPGRLPDLELMFDADDRPIVRSDDFKGQNMDPPPLFRYCSDDASLDIVFPDWSFWGWAEINIEPWGKSLEAIKKGNNITQWKDRVAYAYWKGNPDVDPGRKDLLKCNVSEHEDWNMKTLYSEMVNKDWDKESKEGFKNSNLENQCTHRYKIYIEGWAWSVSEKYIMACDSMTVYVKPRFYDFYIRGMMPLQHYWPIRDDSKCTSLKFAVHWGNTHVDKAREIGEVGSRFIREEVNMKYVYDYMFHLLNEYAKLLKFKPEIPLDAEEITPDNMGCPATERWRDFMAESMVMSPSEELPCEMLPPYDRLALKEVLEKKANLTQSKYVVRSTRFQHQKQQSVVSLCSKLANTWVTTTIFIFIFFILLLGASHCRLDMTTIPKIIAKIPLNCTLLNSNMTQTCPSNYPTKFEPAISSSETCPDYFRWIQQDLKVWQETGITRETLERAKPNAHFRIVIKSGRLYVDHYDKAYQTRDVFTIWGILQLLRMYPGQVPDLELLFLCHDRPGIWKKYFRKEDNATWPPPPLFHYCGHRDAYDIVNIKEWNKLSVAIKEGNKKVKWKDRVPYAYWKGNPMVSIARRNFMTCNVSDKYDPMVRLYVQDWKRETRAGMIPMEHYWPIRPNNCVDLKFAVEWGNNNTDKAQVIGRQGSEYMLKNLEMKYVYDYMLYMLQGYGKLMKLDVTVPENATEVCSETMACPITDGGLIRQCMDDSLVMSPSVKPACNLPQPYEDGELKRFLEKQENAEREVEKWTDEYWEVQSKILQQEDKHVAQATEDHHHQRQQNLAKTWITTKIYIFVLFIFLLCASLSWIFTFVLGESRFQVTSVFTRNTNKSATTTTNIPKIIIKIPLNCTLFHNNTTQTCPSNYLTKFEPAISSSETCPDYFRWIHRDLKVWQKTGITRDTLEKARPHAHFRVVIKSGRLYVHQYEKAFQTRDVFTIWGILQHLRMPELNIKEWNKLSVALKEGNRRVKWEGRIPYAYWKGNPNVSPLRGELMRCNFSDKYDPMVRLYVQDWRSEIEKGFRGSNLEDQCTHRYKIYVEGNAWSVSEKYILSCDSMTLLVKPEYYDFFIRSMVPMKHYWPIRRNNKCRDLKFAVEWGNNNTEKAQVIGRQGSDYMMQNLEMKYVYDYMLYVLQGYGKLMKLDVTVPENATEVCSETMACPITDGGLIRQCMDDSLVMSPSIKAACNLPKPYGDNELKRILKKQESVKRRMRENLHVARATEDHHHQQQHKLATNLSSKLAKTRVTAKIHIFVLCIFLLSASLSWIFFTFVLGESRFQVTSVFTRDTNKSATTITTIPKTIPLNCTLLDNTTIQTCPSNYPTKFEPTISSSETCPGYFRWIQQDLKVWQETGITRETLEKAKPHAHFRVVIKSGRLYVDQYVKSYQTRDVFTIWGILQLLRMYPGQIPDLELLFLCYDKPAIWKRDFNKTRKDTWPPPPLFRYCGHRDAYDIVFPDWSFWGWPEVNIKEWKKLSVALQEGNRRVKWKDRIPYAYWKGNPHDWRSESKKGFKGSNLEDQCTHRYKIYIEGEAWSVSEKYILSCDSMTLLVKPEFHDFFIRSMVPMKHYWPIRQNSKCGDLKFAVEWGNNNTDKAQVIGRQGSDYIMKNLEMKYVYDYMFYVLQGYGKLMKLDVTVPENAIEVCSETMACPITDGSRLIRQCMDDSLVMSPSVKAACNLPKPYGDYELKRILKRRQSAERKVMKWTDEYWNLRIISARLKPREERAHQGDGYGGVNAFVELRFDGQIVKTSTKIDDASPAWNEKFFFNISDTEDLSNLILEAYVYNKTSSITKSCLGKIRIFGTAFVPYSEAVGMHYPLEKEKRSVFFSAVRGELALKVYVTDSPSLKVPNINPTKKPQPRSPQPRPPKPQSPRPQPPRPSSPQPEPLQTLLPQPPPVIGVSRFQAARYDSPVPATMGFDPTPPDFSIKETNPILGGGRQARNIRAHDLVEPMEFLYVKIVKARNLPTMDPTGSLDPYVEVKLGNFTARTKHFEKNKNPIWNEVFAFSKSDQQSDHLEVIVMDKDVIKDDFVGSIRFDLREIPTRVAPDSPLAPEWYVVNVEKGGEIMLAVWFGTQADEAFSDATYSDALTALNKSSVRSKIYHSPRLWYLRVNVIEAQDLVIVPDRTRAPNPYVKIKLGNQMVRTKPSQLLNPRWNEEFTLVAAEPFEDLEISIEDRVAVNREETLGLVKIPFDIIERRVSDNRIVPNRWFSLKFENQRRARVATTRVLLNVCLEGGYHVLDESTYYSSDFRPSMKELWTRQQPSLGVLELGILGVEGLNVSHDGKKETVDAYCVAKYGTKWVRTRTVTNCFNPRFNEQYTWEVYEPATVITIGVFDNNQINGGNNKDGKIGKVRVRISTLESGRLYTNSYPLLILRPSGVKNMGELHLAIRFTCTSMFQMLVQYWKPLLPKMHYVRPLKVVHQEILRQHAVSLVAARLSRTEPPLRKEVIEYITGSDSHFWSIRKSRANFFRLKSVLSGLLGTGEWFQDICTWKKPVASAAVHVLYLAFVCLPEMILPITSLCLFMLGVWNYRLRPRQPPHMDTRLSFADNVHPEELNEEFDTFPYSSQDPAVVKMRYERLRSIASRAQTVVGDIAGQGERVQALLSWRDPRATSIFMVLCLVSSVVLYVVPFKVFVLLGGLYIMRHPRFRRKTPPGLVNFFKRLPAKTDCML</sequence>
<dbReference type="InterPro" id="IPR000008">
    <property type="entry name" value="C2_dom"/>
</dbReference>
<dbReference type="PANTHER" id="PTHR12203:SF74">
    <property type="entry name" value="GLYCOSYLTRANSFERASE"/>
    <property type="match status" value="1"/>
</dbReference>
<feature type="domain" description="C2" evidence="11">
    <location>
        <begin position="2255"/>
        <end position="2375"/>
    </location>
</feature>
<dbReference type="CDD" id="cd04019">
    <property type="entry name" value="C2C_MCTP_PRT_plant"/>
    <property type="match status" value="1"/>
</dbReference>
<reference evidence="12 13" key="1">
    <citation type="submission" date="2021-05" db="EMBL/GenBank/DDBJ databases">
        <title>Genome Assembly of Synthetic Allotetraploid Brassica napus Reveals Homoeologous Exchanges between Subgenomes.</title>
        <authorList>
            <person name="Davis J.T."/>
        </authorList>
    </citation>
    <scope>NUCLEOTIDE SEQUENCE [LARGE SCALE GENOMIC DNA]</scope>
    <source>
        <strain evidence="13">cv. Da-Ae</strain>
        <tissue evidence="12">Seedling</tissue>
    </source>
</reference>
<evidence type="ECO:0000256" key="1">
    <source>
        <dbReference type="ARBA" id="ARBA00004141"/>
    </source>
</evidence>
<evidence type="ECO:0000313" key="12">
    <source>
        <dbReference type="EMBL" id="KAH0865480.1"/>
    </source>
</evidence>
<comment type="similarity">
    <text evidence="2">Belongs to the MCTP family.</text>
</comment>
<evidence type="ECO:0000256" key="3">
    <source>
        <dbReference type="ARBA" id="ARBA00022692"/>
    </source>
</evidence>
<dbReference type="InterPro" id="IPR006598">
    <property type="entry name" value="CAP10"/>
</dbReference>
<dbReference type="CDD" id="cd08379">
    <property type="entry name" value="C2D_MCTP_PRT_plant"/>
    <property type="match status" value="1"/>
</dbReference>
<keyword evidence="13" id="KW-1185">Reference proteome</keyword>
<feature type="domain" description="C2" evidence="11">
    <location>
        <begin position="2414"/>
        <end position="2535"/>
    </location>
</feature>
<keyword evidence="8" id="KW-0175">Coiled coil</keyword>
<comment type="caution">
    <text evidence="12">The sequence shown here is derived from an EMBL/GenBank/DDBJ whole genome shotgun (WGS) entry which is preliminary data.</text>
</comment>
<keyword evidence="3 10" id="KW-0812">Transmembrane</keyword>
<dbReference type="PANTHER" id="PTHR12203">
    <property type="entry name" value="KDEL LYS-ASP-GLU-LEU CONTAINING - RELATED"/>
    <property type="match status" value="1"/>
</dbReference>
<keyword evidence="6 10" id="KW-1133">Transmembrane helix</keyword>
<feature type="transmembrane region" description="Helical" evidence="10">
    <location>
        <begin position="958"/>
        <end position="980"/>
    </location>
</feature>
<keyword evidence="4" id="KW-0677">Repeat</keyword>
<dbReference type="Pfam" id="PF05686">
    <property type="entry name" value="Glyco_transf_90"/>
    <property type="match status" value="5"/>
</dbReference>
<proteinExistence type="inferred from homology"/>
<dbReference type="SMART" id="SM00672">
    <property type="entry name" value="CAP10"/>
    <property type="match status" value="4"/>
</dbReference>
<accession>A0ABQ7YBB1</accession>
<protein>
    <recommendedName>
        <fullName evidence="11">C2 domain-containing protein</fullName>
    </recommendedName>
</protein>
<evidence type="ECO:0000256" key="8">
    <source>
        <dbReference type="SAM" id="Coils"/>
    </source>
</evidence>
<feature type="region of interest" description="Disordered" evidence="9">
    <location>
        <begin position="2011"/>
        <end position="2060"/>
    </location>
</feature>
<evidence type="ECO:0000256" key="2">
    <source>
        <dbReference type="ARBA" id="ARBA00007923"/>
    </source>
</evidence>
<feature type="compositionally biased region" description="Pro residues" evidence="9">
    <location>
        <begin position="2023"/>
        <end position="2049"/>
    </location>
</feature>
<evidence type="ECO:0000256" key="10">
    <source>
        <dbReference type="SAM" id="Phobius"/>
    </source>
</evidence>
<feature type="coiled-coil region" evidence="8">
    <location>
        <begin position="898"/>
        <end position="925"/>
    </location>
</feature>
<dbReference type="SMART" id="SM00239">
    <property type="entry name" value="C2"/>
    <property type="match status" value="4"/>
</dbReference>
<dbReference type="Pfam" id="PF08372">
    <property type="entry name" value="PRT_C"/>
    <property type="match status" value="1"/>
</dbReference>